<evidence type="ECO:0000259" key="12">
    <source>
        <dbReference type="Pfam" id="PF18122"/>
    </source>
</evidence>
<keyword evidence="6" id="KW-0677">Repeat</keyword>
<gene>
    <name evidence="15" type="ORF">MUK42_16800</name>
</gene>
<evidence type="ECO:0000256" key="10">
    <source>
        <dbReference type="ARBA" id="ARBA00023306"/>
    </source>
</evidence>
<dbReference type="InterPro" id="IPR011989">
    <property type="entry name" value="ARM-like"/>
</dbReference>
<dbReference type="FunFam" id="1.25.10.10:FF:000338">
    <property type="entry name" value="Anaphase-promoting complex subunit 1"/>
    <property type="match status" value="1"/>
</dbReference>
<dbReference type="GO" id="GO:0070979">
    <property type="term" value="P:protein K11-linked ubiquitination"/>
    <property type="evidence" value="ECO:0007669"/>
    <property type="project" value="TreeGrafter"/>
</dbReference>
<dbReference type="GO" id="GO:0005680">
    <property type="term" value="C:anaphase-promoting complex"/>
    <property type="evidence" value="ECO:0007669"/>
    <property type="project" value="InterPro"/>
</dbReference>
<comment type="similarity">
    <text evidence="3">Belongs to the APC1 family.</text>
</comment>
<evidence type="ECO:0000259" key="11">
    <source>
        <dbReference type="Pfam" id="PF12859"/>
    </source>
</evidence>
<evidence type="ECO:0000256" key="1">
    <source>
        <dbReference type="ARBA" id="ARBA00004123"/>
    </source>
</evidence>
<dbReference type="Proteomes" id="UP001055439">
    <property type="component" value="Chromosome 8"/>
</dbReference>
<keyword evidence="8" id="KW-0833">Ubl conjugation pathway</keyword>
<dbReference type="GO" id="GO:0060090">
    <property type="term" value="F:molecular adaptor activity"/>
    <property type="evidence" value="ECO:0007669"/>
    <property type="project" value="TreeGrafter"/>
</dbReference>
<feature type="domain" description="Anaphase-promoting complex subunit 1 middle" evidence="13">
    <location>
        <begin position="534"/>
        <end position="801"/>
    </location>
</feature>
<dbReference type="EMBL" id="CP097510">
    <property type="protein sequence ID" value="URE26433.1"/>
    <property type="molecule type" value="Genomic_DNA"/>
</dbReference>
<dbReference type="InterPro" id="IPR041221">
    <property type="entry name" value="APC1_C"/>
</dbReference>
<dbReference type="EMBL" id="CP097510">
    <property type="protein sequence ID" value="URE26432.1"/>
    <property type="molecule type" value="Genomic_DNA"/>
</dbReference>
<dbReference type="InterPro" id="IPR046794">
    <property type="entry name" value="Apc1_MidN"/>
</dbReference>
<keyword evidence="16" id="KW-1185">Reference proteome</keyword>
<dbReference type="PANTHER" id="PTHR12827:SF3">
    <property type="entry name" value="ANAPHASE-PROMOTING COMPLEX SUBUNIT 1"/>
    <property type="match status" value="1"/>
</dbReference>
<dbReference type="EMBL" id="CP097510">
    <property type="protein sequence ID" value="URE26431.1"/>
    <property type="molecule type" value="Genomic_DNA"/>
</dbReference>
<accession>A0A9E7HAU8</accession>
<dbReference type="InterPro" id="IPR049255">
    <property type="entry name" value="Apc1_N"/>
</dbReference>
<dbReference type="GO" id="GO:0007091">
    <property type="term" value="P:metaphase/anaphase transition of mitotic cell cycle"/>
    <property type="evidence" value="ECO:0007669"/>
    <property type="project" value="TreeGrafter"/>
</dbReference>
<organism evidence="15 16">
    <name type="scientific">Musa troglodytarum</name>
    <name type="common">fe'i banana</name>
    <dbReference type="NCBI Taxonomy" id="320322"/>
    <lineage>
        <taxon>Eukaryota</taxon>
        <taxon>Viridiplantae</taxon>
        <taxon>Streptophyta</taxon>
        <taxon>Embryophyta</taxon>
        <taxon>Tracheophyta</taxon>
        <taxon>Spermatophyta</taxon>
        <taxon>Magnoliopsida</taxon>
        <taxon>Liliopsida</taxon>
        <taxon>Zingiberales</taxon>
        <taxon>Musaceae</taxon>
        <taxon>Musa</taxon>
    </lineage>
</organism>
<name>A0A9E7HAU8_9LILI</name>
<keyword evidence="10" id="KW-0131">Cell cycle</keyword>
<dbReference type="Gene3D" id="1.25.10.10">
    <property type="entry name" value="Leucine-rich Repeat Variant"/>
    <property type="match status" value="2"/>
</dbReference>
<comment type="pathway">
    <text evidence="2">Protein modification; protein ubiquitination.</text>
</comment>
<protein>
    <recommendedName>
        <fullName evidence="4">Anaphase-promoting complex subunit 1</fullName>
    </recommendedName>
</protein>
<sequence length="1825" mass="203259">MSIGVRDLTVLGEFKPFGLVSEELEGKPLETAPEEHQYFLFHADVARERDGPAAATLSSAAVSADLDFSSPSPPSDDGDHEIFIRGSRITWSTGSRVHKRYNSPKTVIMACWCRMEAIPDALLCVLQIDTLSIYGASGEVVCIPLPFAIASIFPLPFGLLLQKAVDGNRRISISGSLLNARDLSRSGKDSGWNHHVFHQLNSFEPVVKENEAITSSHLILRHPLEEPQATYIEERGKLVFMKDFEERTIWSSDVVPLMASYHKSKMQHSIWLLETVSHCEAETAMVDAVSTELSTQQFSFRRIWQGKCSQSAASKVFLATDMDGVPIICFLLVDQKVLLAVRLQIDEGNDEALVDIKPHMSWSIPALDAASVIVTRPRVEVGRLPFSDIIVLGAENHLLLYSGKQCLCRYLLPIRPGKNLLRSNHSAGTTDMCYELKITGIQDAVEGRINVIVNNGQIFRCSLRRNPTSSLANDCITAMAVGLQFSFHSHFATLLWGDFGSAYFFHSHPHTDSEWDAFAGAVMRICDRYGTRMQRQSPPVSGAAWDFLVNSKLHKCYLRHSIGRGIFSMNMPNCSGVDYNDSQIQDEQNEGRPLYSQLLAETLDSLHCLYESLKLDKLRKQDVGQLVALLFTIAASLGEENYVDYYIRDFPFLLAEGCSFHSCASPRTPPSLFRWIENCLHKGCHESNRKNLPPLLCRENIYVVSWARKIVSFYSVLVGAERKGRILSTGVYCEIANGSARTIEELTVLAMVGERFGRQQLDLLPLGVSLPLRHALDKCRESPPTDWPAAAYVLVGREDLAMACLGSLGKEHENQGSLNLVAISVPYMLHLQPVSVPSSLTEITGSDSMKLEDSDALHRSLEDGMEHIYNSSTQLRFGRDLRLNEVRCLLCSARPVAIETPVNPSASDQDLQQHQLWNLAQRTTALPFGRGAFTLASTYAVLTEALHVPKLVLAGRLPAQQNATVNLDPNLRNISELRSWPEFHNGVAAGLRLAPFEGKMSRTWIQYNKPEEPSFTHAGILLALGLHGHLCSLAMTDVYRYLTQEHDITTVGVLLGVAASYRGTMHPEVSRMLYLHVPSRHQLSFPELELPTNLQSAALVAIGLLYEGSAHPFTMKILLGEIGRRSGGDNVLEREGYAVAAGYALGLVALGRGKGAFGFVDSFVDRLFHYIGEKGVRNEKTSVVSQTTDDHIRILGQMVDGAHINVDVTAPGATIALALIFMKTESEEMVSRLRLPVTHFDLQYVRPDFIMLRVITRNLIMWSNMQPSRNWIESQIPDVIKLGVLRLDGAVDDDEFDAEAVVQAYVNIVAGACISLGIKYAGTKSEEAQELLYNYAIYFLNEIKHVPATTNITLPKGMLQYVDRGTSEICLHLIVLSLSLVMAGSGHLQTFRLLRYLRGRSSTEGHINYGIQMTVSLAIGFLFLGGGMQTFSTGNSAVAALLMTLYPRLPTGPSDNRCHLQAFRHLYVIAAESRRVQTVDVDTGLPVYCPLEVTIKETEHYSETSFCEVTPCILPERSVLKTVRVCGPRYWPQVIQLIPEDKPWWRFRDKSGPFNGGILYIKRKVGSCSYVDDPIGCQSLLSRAMHKVCDTSDMNCSNARNNNSAPGSYKIDQLVSTFSADPSLIGFAQLCCDSWNSRADANFQEFCSQLLFECVSKDRPALLQIYLSLYTTIEAMWEQVKSCRLVFEDSLFLSSLKLTLAYNEALINGKLSCGSVSILQCTFIQSLKRHMEEILICSQSLNENIFKYLDSGIWPDCQSDRGKMDAMLLSWYLLWYGIPSFRVVKSAVEKIKAKAPLSLTMIPLLRLLLPTTQAKGIFEIDKFHF</sequence>
<dbReference type="GO" id="GO:0051301">
    <property type="term" value="P:cell division"/>
    <property type="evidence" value="ECO:0007669"/>
    <property type="project" value="UniProtKB-KW"/>
</dbReference>
<evidence type="ECO:0000256" key="3">
    <source>
        <dbReference type="ARBA" id="ARBA00010547"/>
    </source>
</evidence>
<evidence type="ECO:0000256" key="6">
    <source>
        <dbReference type="ARBA" id="ARBA00022737"/>
    </source>
</evidence>
<dbReference type="Pfam" id="PF18122">
    <property type="entry name" value="APC1_C"/>
    <property type="match status" value="1"/>
</dbReference>
<evidence type="ECO:0000259" key="13">
    <source>
        <dbReference type="Pfam" id="PF20518"/>
    </source>
</evidence>
<dbReference type="InterPro" id="IPR048971">
    <property type="entry name" value="Apc1_3rd"/>
</dbReference>
<dbReference type="InterPro" id="IPR024990">
    <property type="entry name" value="Apc1"/>
</dbReference>
<feature type="domain" description="Anaphase-promoting complex subunit 1 beta-sandwich" evidence="14">
    <location>
        <begin position="1477"/>
        <end position="1537"/>
    </location>
</feature>
<feature type="domain" description="Anaphase-promoting complex subunit 1 N-terminal" evidence="11">
    <location>
        <begin position="290"/>
        <end position="519"/>
    </location>
</feature>
<evidence type="ECO:0000256" key="9">
    <source>
        <dbReference type="ARBA" id="ARBA00023242"/>
    </source>
</evidence>
<comment type="subcellular location">
    <subcellularLocation>
        <location evidence="1">Nucleus</location>
    </subcellularLocation>
</comment>
<keyword evidence="7" id="KW-0498">Mitosis</keyword>
<evidence type="ECO:0000256" key="4">
    <source>
        <dbReference type="ARBA" id="ARBA00016070"/>
    </source>
</evidence>
<evidence type="ECO:0000256" key="5">
    <source>
        <dbReference type="ARBA" id="ARBA00022618"/>
    </source>
</evidence>
<feature type="domain" description="Anaphase-promoting complex subunit 1 C-terminal" evidence="12">
    <location>
        <begin position="1613"/>
        <end position="1779"/>
    </location>
</feature>
<keyword evidence="9" id="KW-0539">Nucleus</keyword>
<evidence type="ECO:0000256" key="7">
    <source>
        <dbReference type="ARBA" id="ARBA00022776"/>
    </source>
</evidence>
<evidence type="ECO:0000313" key="15">
    <source>
        <dbReference type="EMBL" id="URE26433.1"/>
    </source>
</evidence>
<dbReference type="PANTHER" id="PTHR12827">
    <property type="entry name" value="MEIOTIC CHECKPOINT REGULATOR TSG24 FAMILY MEMBER"/>
    <property type="match status" value="1"/>
</dbReference>
<dbReference type="GO" id="GO:0031145">
    <property type="term" value="P:anaphase-promoting complex-dependent catabolic process"/>
    <property type="evidence" value="ECO:0007669"/>
    <property type="project" value="TreeGrafter"/>
</dbReference>
<evidence type="ECO:0000256" key="8">
    <source>
        <dbReference type="ARBA" id="ARBA00022786"/>
    </source>
</evidence>
<dbReference type="OrthoDB" id="26401at2759"/>
<evidence type="ECO:0000313" key="16">
    <source>
        <dbReference type="Proteomes" id="UP001055439"/>
    </source>
</evidence>
<proteinExistence type="inferred from homology"/>
<dbReference type="Pfam" id="PF21282">
    <property type="entry name" value="APC1_3rd"/>
    <property type="match status" value="1"/>
</dbReference>
<feature type="domain" description="Anaphase-promoting complex subunit 1 N-terminal" evidence="11">
    <location>
        <begin position="75"/>
        <end position="280"/>
    </location>
</feature>
<dbReference type="Pfam" id="PF12859">
    <property type="entry name" value="ANAPC1"/>
    <property type="match status" value="2"/>
</dbReference>
<dbReference type="Pfam" id="PF20518">
    <property type="entry name" value="Apc1_MidN"/>
    <property type="match status" value="1"/>
</dbReference>
<keyword evidence="5" id="KW-0132">Cell division</keyword>
<evidence type="ECO:0000256" key="2">
    <source>
        <dbReference type="ARBA" id="ARBA00004906"/>
    </source>
</evidence>
<dbReference type="FunFam" id="1.25.10.10:FF:000211">
    <property type="entry name" value="Anaphase-promoting complex subunit 1"/>
    <property type="match status" value="1"/>
</dbReference>
<evidence type="ECO:0000259" key="14">
    <source>
        <dbReference type="Pfam" id="PF21282"/>
    </source>
</evidence>
<reference evidence="15" key="1">
    <citation type="submission" date="2022-05" db="EMBL/GenBank/DDBJ databases">
        <title>The Musa troglodytarum L. genome provides insights into the mechanism of non-climacteric behaviour and enrichment of carotenoids.</title>
        <authorList>
            <person name="Wang J."/>
        </authorList>
    </citation>
    <scope>NUCLEOTIDE SEQUENCE</scope>
    <source>
        <tissue evidence="15">Leaf</tissue>
    </source>
</reference>